<evidence type="ECO:0000256" key="3">
    <source>
        <dbReference type="ARBA" id="ARBA00011048"/>
    </source>
</evidence>
<keyword evidence="7" id="KW-0560">Oxidoreductase</keyword>
<dbReference type="Gene3D" id="3.40.50.720">
    <property type="entry name" value="NAD(P)-binding Rossmann-like Domain"/>
    <property type="match status" value="1"/>
</dbReference>
<evidence type="ECO:0000256" key="5">
    <source>
        <dbReference type="ARBA" id="ARBA00022643"/>
    </source>
</evidence>
<evidence type="ECO:0000259" key="10">
    <source>
        <dbReference type="Pfam" id="PF00724"/>
    </source>
</evidence>
<dbReference type="InterPro" id="IPR001155">
    <property type="entry name" value="OxRdtase_FMN_N"/>
</dbReference>
<reference evidence="12 13" key="1">
    <citation type="submission" date="2023-04" db="EMBL/GenBank/DDBJ databases">
        <title>Clostridium tannerae sp. nov., isolated from the fecal material of an alpaca.</title>
        <authorList>
            <person name="Miller S."/>
            <person name="Hendry M."/>
            <person name="King J."/>
            <person name="Sankaranarayanan K."/>
            <person name="Lawson P.A."/>
        </authorList>
    </citation>
    <scope>NUCLEOTIDE SEQUENCE [LARGE SCALE GENOMIC DNA]</scope>
    <source>
        <strain evidence="12 13">A1-XYC3</strain>
    </source>
</reference>
<evidence type="ECO:0000256" key="2">
    <source>
        <dbReference type="ARBA" id="ARBA00001966"/>
    </source>
</evidence>
<feature type="domain" description="NADH:flavin oxidoreductase/NADH oxidase N-terminal" evidence="10">
    <location>
        <begin position="3"/>
        <end position="333"/>
    </location>
</feature>
<sequence length="634" mass="69413">MSKLFSPIKIGQLELKNRFMMAPMENGLAALGGEVSQRIIDFFVERAKKEVSIIITGSVGISPEGRGLPTQLSIYDDKFIPGLRRMTDAIHEAGAKVGAQIYHAGRQASEAVTGLQPIAPTAMPCEIVGNNPREMTKDDILETKEKFKKAAERSLKAGFDLIEVHFAHGYLLHSFLSPHSNKRTDEYGGSLENRMRFPMEVLREVIEVCKGKAPVIIRISADEYLQDGLKFEEVKTICKEAEKAGVEAISLTAGSYDAVEYTIQPMFIKQGFLIPFSEELKKEVEVPVIVAGRLNSAELINNILEENKADMVAIGRGLIADEDLIIKMQDNNYEDIRYCVACNQGCIDKVFLGQGINCLVNARAGFDSERKIEKAAEAKNVVIIGAGPAGLEAARVSRLRGHEVTIVDKVDRIGGKMETLAAPPEKDTFLFFRDYLYNQFVRLGINFIQKDVKSAEDIKELNPDAVVIATGASQTVPPIKGIDSKNVVMAEDVLNGNIEVGSTVAIIGGGLVGTETSKFLAAKGVKVHIVEMMDAIAKDIGATFVGHLFKVLKEKGVEQHLKAKVLQITENAIVLEDGEIKVDNIVIAAGYKANDSVVEDIKKNFKEVYTAGDVNRARRIMDAVEEGFKVACQI</sequence>
<dbReference type="Pfam" id="PF13450">
    <property type="entry name" value="NAD_binding_8"/>
    <property type="match status" value="1"/>
</dbReference>
<accession>A0ABU4JU87</accession>
<keyword evidence="4" id="KW-0285">Flavoprotein</keyword>
<dbReference type="PRINTS" id="PR00469">
    <property type="entry name" value="PNDRDTASEII"/>
</dbReference>
<dbReference type="InterPro" id="IPR036188">
    <property type="entry name" value="FAD/NAD-bd_sf"/>
</dbReference>
<comment type="cofactor">
    <cofactor evidence="2">
        <name>[4Fe-4S] cluster</name>
        <dbReference type="ChEBI" id="CHEBI:49883"/>
    </cofactor>
</comment>
<evidence type="ECO:0000256" key="6">
    <source>
        <dbReference type="ARBA" id="ARBA00022723"/>
    </source>
</evidence>
<evidence type="ECO:0000313" key="12">
    <source>
        <dbReference type="EMBL" id="MDW8801716.1"/>
    </source>
</evidence>
<keyword evidence="8" id="KW-0408">Iron</keyword>
<evidence type="ECO:0000256" key="8">
    <source>
        <dbReference type="ARBA" id="ARBA00023004"/>
    </source>
</evidence>
<keyword evidence="13" id="KW-1185">Reference proteome</keyword>
<dbReference type="Pfam" id="PF07992">
    <property type="entry name" value="Pyr_redox_2"/>
    <property type="match status" value="1"/>
</dbReference>
<evidence type="ECO:0000313" key="13">
    <source>
        <dbReference type="Proteomes" id="UP001281656"/>
    </source>
</evidence>
<evidence type="ECO:0000256" key="1">
    <source>
        <dbReference type="ARBA" id="ARBA00001917"/>
    </source>
</evidence>
<dbReference type="InterPro" id="IPR051793">
    <property type="entry name" value="NADH:flavin_oxidoreductase"/>
</dbReference>
<dbReference type="PRINTS" id="PR00368">
    <property type="entry name" value="FADPNR"/>
</dbReference>
<dbReference type="Proteomes" id="UP001281656">
    <property type="component" value="Unassembled WGS sequence"/>
</dbReference>
<dbReference type="SUPFAM" id="SSF51395">
    <property type="entry name" value="FMN-linked oxidoreductases"/>
    <property type="match status" value="1"/>
</dbReference>
<dbReference type="RefSeq" id="WP_318798176.1">
    <property type="nucleotide sequence ID" value="NZ_JARUJP010000012.1"/>
</dbReference>
<evidence type="ECO:0000259" key="11">
    <source>
        <dbReference type="Pfam" id="PF07992"/>
    </source>
</evidence>
<keyword evidence="5" id="KW-0288">FMN</keyword>
<comment type="caution">
    <text evidence="12">The sequence shown here is derived from an EMBL/GenBank/DDBJ whole genome shotgun (WGS) entry which is preliminary data.</text>
</comment>
<dbReference type="PANTHER" id="PTHR42917:SF2">
    <property type="entry name" value="2,4-DIENOYL-COA REDUCTASE [(2E)-ENOYL-COA-PRODUCING]"/>
    <property type="match status" value="1"/>
</dbReference>
<keyword evidence="9" id="KW-0411">Iron-sulfur</keyword>
<proteinExistence type="inferred from homology"/>
<dbReference type="PANTHER" id="PTHR42917">
    <property type="entry name" value="2,4-DIENOYL-COA REDUCTASE"/>
    <property type="match status" value="1"/>
</dbReference>
<comment type="similarity">
    <text evidence="3">In the N-terminal section; belongs to the NADH:flavin oxidoreductase/NADH oxidase family.</text>
</comment>
<evidence type="ECO:0000256" key="4">
    <source>
        <dbReference type="ARBA" id="ARBA00022630"/>
    </source>
</evidence>
<gene>
    <name evidence="12" type="ORF">P8V03_11220</name>
</gene>
<comment type="cofactor">
    <cofactor evidence="1">
        <name>FMN</name>
        <dbReference type="ChEBI" id="CHEBI:58210"/>
    </cofactor>
</comment>
<dbReference type="Gene3D" id="3.20.20.70">
    <property type="entry name" value="Aldolase class I"/>
    <property type="match status" value="1"/>
</dbReference>
<dbReference type="SUPFAM" id="SSF51905">
    <property type="entry name" value="FAD/NAD(P)-binding domain"/>
    <property type="match status" value="1"/>
</dbReference>
<keyword evidence="6" id="KW-0479">Metal-binding</keyword>
<dbReference type="CDD" id="cd02803">
    <property type="entry name" value="OYE_like_FMN_family"/>
    <property type="match status" value="1"/>
</dbReference>
<evidence type="ECO:0000256" key="7">
    <source>
        <dbReference type="ARBA" id="ARBA00023002"/>
    </source>
</evidence>
<feature type="domain" description="FAD/NAD(P)-binding" evidence="11">
    <location>
        <begin position="448"/>
        <end position="603"/>
    </location>
</feature>
<dbReference type="Pfam" id="PF00724">
    <property type="entry name" value="Oxidored_FMN"/>
    <property type="match status" value="1"/>
</dbReference>
<dbReference type="Gene3D" id="3.50.50.60">
    <property type="entry name" value="FAD/NAD(P)-binding domain"/>
    <property type="match status" value="1"/>
</dbReference>
<name>A0ABU4JU87_9CLOT</name>
<evidence type="ECO:0000256" key="9">
    <source>
        <dbReference type="ARBA" id="ARBA00023014"/>
    </source>
</evidence>
<dbReference type="InterPro" id="IPR013785">
    <property type="entry name" value="Aldolase_TIM"/>
</dbReference>
<organism evidence="12 13">
    <name type="scientific">Clostridium tanneri</name>
    <dbReference type="NCBI Taxonomy" id="3037988"/>
    <lineage>
        <taxon>Bacteria</taxon>
        <taxon>Bacillati</taxon>
        <taxon>Bacillota</taxon>
        <taxon>Clostridia</taxon>
        <taxon>Eubacteriales</taxon>
        <taxon>Clostridiaceae</taxon>
        <taxon>Clostridium</taxon>
    </lineage>
</organism>
<dbReference type="EMBL" id="JARUJP010000012">
    <property type="protein sequence ID" value="MDW8801716.1"/>
    <property type="molecule type" value="Genomic_DNA"/>
</dbReference>
<protein>
    <submittedName>
        <fullName evidence="12">FAD-dependent oxidoreductase</fullName>
    </submittedName>
</protein>
<dbReference type="InterPro" id="IPR023753">
    <property type="entry name" value="FAD/NAD-binding_dom"/>
</dbReference>